<keyword evidence="5" id="KW-0862">Zinc</keyword>
<gene>
    <name evidence="9" type="ORF">MEDL_49601</name>
</gene>
<dbReference type="PROSITE" id="PS51747">
    <property type="entry name" value="CYT_DCMP_DEAMINASES_2"/>
    <property type="match status" value="1"/>
</dbReference>
<dbReference type="OrthoDB" id="6710946at2759"/>
<dbReference type="InterPro" id="IPR002125">
    <property type="entry name" value="CMP_dCMP_dom"/>
</dbReference>
<comment type="caution">
    <text evidence="9">The sequence shown here is derived from an EMBL/GenBank/DDBJ whole genome shotgun (WGS) entry which is preliminary data.</text>
</comment>
<evidence type="ECO:0000256" key="4">
    <source>
        <dbReference type="ARBA" id="ARBA00022801"/>
    </source>
</evidence>
<keyword evidence="2" id="KW-0479">Metal-binding</keyword>
<evidence type="ECO:0000256" key="6">
    <source>
        <dbReference type="ARBA" id="ARBA00038938"/>
    </source>
</evidence>
<evidence type="ECO:0000256" key="5">
    <source>
        <dbReference type="ARBA" id="ARBA00022833"/>
    </source>
</evidence>
<dbReference type="PANTHER" id="PTHR11086:SF18">
    <property type="entry name" value="DEOXYCYTIDYLATE DEAMINASE"/>
    <property type="match status" value="1"/>
</dbReference>
<accession>A0A8S3TZY4</accession>
<dbReference type="GO" id="GO:0004132">
    <property type="term" value="F:dCMP deaminase activity"/>
    <property type="evidence" value="ECO:0007669"/>
    <property type="project" value="UniProtKB-EC"/>
</dbReference>
<dbReference type="InterPro" id="IPR016193">
    <property type="entry name" value="Cytidine_deaminase-like"/>
</dbReference>
<evidence type="ECO:0000313" key="10">
    <source>
        <dbReference type="Proteomes" id="UP000683360"/>
    </source>
</evidence>
<evidence type="ECO:0000313" key="9">
    <source>
        <dbReference type="EMBL" id="CAG2237137.1"/>
    </source>
</evidence>
<evidence type="ECO:0000256" key="1">
    <source>
        <dbReference type="ARBA" id="ARBA00006576"/>
    </source>
</evidence>
<dbReference type="GO" id="GO:0008270">
    <property type="term" value="F:zinc ion binding"/>
    <property type="evidence" value="ECO:0007669"/>
    <property type="project" value="InterPro"/>
</dbReference>
<dbReference type="Gene3D" id="3.40.140.10">
    <property type="entry name" value="Cytidine Deaminase, domain 2"/>
    <property type="match status" value="2"/>
</dbReference>
<dbReference type="InterPro" id="IPR016192">
    <property type="entry name" value="APOBEC/CMP_deaminase_Zn-bd"/>
</dbReference>
<comment type="similarity">
    <text evidence="1">Belongs to the cytidine and deoxycytidylate deaminase family.</text>
</comment>
<name>A0A8S3TZY4_MYTED</name>
<reference evidence="9" key="1">
    <citation type="submission" date="2021-03" db="EMBL/GenBank/DDBJ databases">
        <authorList>
            <person name="Bekaert M."/>
        </authorList>
    </citation>
    <scope>NUCLEOTIDE SEQUENCE</scope>
</reference>
<evidence type="ECO:0000256" key="7">
    <source>
        <dbReference type="ARBA" id="ARBA00041763"/>
    </source>
</evidence>
<dbReference type="Proteomes" id="UP000683360">
    <property type="component" value="Unassembled WGS sequence"/>
</dbReference>
<evidence type="ECO:0000256" key="3">
    <source>
        <dbReference type="ARBA" id="ARBA00022727"/>
    </source>
</evidence>
<protein>
    <recommendedName>
        <fullName evidence="7">dCMP deaminase</fullName>
        <ecNumber evidence="6">3.5.4.12</ecNumber>
    </recommendedName>
    <alternativeName>
        <fullName evidence="7">dCMP deaminase</fullName>
    </alternativeName>
</protein>
<feature type="domain" description="CMP/dCMP-type deaminase" evidence="8">
    <location>
        <begin position="119"/>
        <end position="251"/>
    </location>
</feature>
<evidence type="ECO:0000259" key="8">
    <source>
        <dbReference type="PROSITE" id="PS51747"/>
    </source>
</evidence>
<dbReference type="EMBL" id="CAJPWZ010002376">
    <property type="protein sequence ID" value="CAG2237137.1"/>
    <property type="molecule type" value="Genomic_DNA"/>
</dbReference>
<sequence length="259" mass="28272">MAVALVSAERSKDPVTQVNAGIVNKDNRIVGKGRMVCLMDAVFYTCSLFQVGACIVNIDNRIVGIGYNGMLNGCSLFSLFQVGACIVNTDNTIVGIGYNVMVFHTFSVFQVGACIVNTDNRIVGACIVITENRIVGIGYNGIVFYTCSSFQVGACIVNADNRIVGIGYNVCHAEMNAIVNKISADIRGCKMYVTLYPCNNCAKIIIQSGIKHVVYYDDKNRHKDEAKASQYMFDKAGITIRKYNSTSTQLNIGTFKSRL</sequence>
<evidence type="ECO:0000256" key="2">
    <source>
        <dbReference type="ARBA" id="ARBA00022723"/>
    </source>
</evidence>
<dbReference type="PROSITE" id="PS00903">
    <property type="entry name" value="CYT_DCMP_DEAMINASES_1"/>
    <property type="match status" value="1"/>
</dbReference>
<proteinExistence type="inferred from homology"/>
<organism evidence="9 10">
    <name type="scientific">Mytilus edulis</name>
    <name type="common">Blue mussel</name>
    <dbReference type="NCBI Taxonomy" id="6550"/>
    <lineage>
        <taxon>Eukaryota</taxon>
        <taxon>Metazoa</taxon>
        <taxon>Spiralia</taxon>
        <taxon>Lophotrochozoa</taxon>
        <taxon>Mollusca</taxon>
        <taxon>Bivalvia</taxon>
        <taxon>Autobranchia</taxon>
        <taxon>Pteriomorphia</taxon>
        <taxon>Mytilida</taxon>
        <taxon>Mytiloidea</taxon>
        <taxon>Mytilidae</taxon>
        <taxon>Mytilinae</taxon>
        <taxon>Mytilus</taxon>
    </lineage>
</organism>
<keyword evidence="10" id="KW-1185">Reference proteome</keyword>
<dbReference type="AlphaFoldDB" id="A0A8S3TZY4"/>
<dbReference type="Pfam" id="PF00383">
    <property type="entry name" value="dCMP_cyt_deam_1"/>
    <property type="match status" value="1"/>
</dbReference>
<dbReference type="SUPFAM" id="SSF53927">
    <property type="entry name" value="Cytidine deaminase-like"/>
    <property type="match status" value="2"/>
</dbReference>
<dbReference type="GO" id="GO:0005737">
    <property type="term" value="C:cytoplasm"/>
    <property type="evidence" value="ECO:0007669"/>
    <property type="project" value="TreeGrafter"/>
</dbReference>
<dbReference type="InterPro" id="IPR015517">
    <property type="entry name" value="dCMP_deaminase-rel"/>
</dbReference>
<dbReference type="EC" id="3.5.4.12" evidence="6"/>
<dbReference type="PANTHER" id="PTHR11086">
    <property type="entry name" value="DEOXYCYTIDYLATE DEAMINASE-RELATED"/>
    <property type="match status" value="1"/>
</dbReference>
<keyword evidence="3" id="KW-0545">Nucleotide biosynthesis</keyword>
<keyword evidence="4 9" id="KW-0378">Hydrolase</keyword>